<dbReference type="RefSeq" id="WP_040082954.1">
    <property type="nucleotide sequence ID" value="NZ_JAJCUA010000001.1"/>
</dbReference>
<name>A0ABU0V1R9_9BACI</name>
<protein>
    <submittedName>
        <fullName evidence="1">DUF3221 domain-containing protein</fullName>
    </submittedName>
</protein>
<dbReference type="PROSITE" id="PS51257">
    <property type="entry name" value="PROKAR_LIPOPROTEIN"/>
    <property type="match status" value="1"/>
</dbReference>
<dbReference type="InterPro" id="IPR012340">
    <property type="entry name" value="NA-bd_OB-fold"/>
</dbReference>
<evidence type="ECO:0000313" key="2">
    <source>
        <dbReference type="Proteomes" id="UP001177898"/>
    </source>
</evidence>
<keyword evidence="2" id="KW-1185">Reference proteome</keyword>
<gene>
    <name evidence="1" type="ORF">RAQ16_00375</name>
</gene>
<dbReference type="Pfam" id="PF11518">
    <property type="entry name" value="DUF3221"/>
    <property type="match status" value="1"/>
</dbReference>
<dbReference type="InterPro" id="IPR021598">
    <property type="entry name" value="DUF3221"/>
</dbReference>
<dbReference type="Proteomes" id="UP001177898">
    <property type="component" value="Unassembled WGS sequence"/>
</dbReference>
<sequence length="121" mass="13663">MPKIGVSLIVLMIFLAGCNKNEQNGDETMTQSLVGYVGFKDNNRAILITDTEALAKEDYNLSEEQLMNKFKNKIVIVGLSEIDSTADLKRGEKVKVWFHTRKESNPPSATIQQYKLLQKNN</sequence>
<dbReference type="EMBL" id="JAVCYS010000002">
    <property type="protein sequence ID" value="MDQ1850866.1"/>
    <property type="molecule type" value="Genomic_DNA"/>
</dbReference>
<comment type="caution">
    <text evidence="1">The sequence shown here is derived from an EMBL/GenBank/DDBJ whole genome shotgun (WGS) entry which is preliminary data.</text>
</comment>
<evidence type="ECO:0000313" key="1">
    <source>
        <dbReference type="EMBL" id="MDQ1850866.1"/>
    </source>
</evidence>
<accession>A0ABU0V1R9</accession>
<dbReference type="Gene3D" id="2.40.50.140">
    <property type="entry name" value="Nucleic acid-binding proteins"/>
    <property type="match status" value="1"/>
</dbReference>
<reference evidence="1" key="1">
    <citation type="submission" date="2023-08" db="EMBL/GenBank/DDBJ databases">
        <title>Functional annotation and safety assessment of Bacillus stercoris.</title>
        <authorList>
            <person name="Pandit N.T."/>
            <person name="Ahir S.V."/>
            <person name="Chauhan D.A."/>
            <person name="Bose A."/>
            <person name="Dunlap C."/>
            <person name="Doshi J.A."/>
        </authorList>
    </citation>
    <scope>NUCLEOTIDE SEQUENCE</scope>
    <source>
        <strain evidence="1">ZBMF30</strain>
    </source>
</reference>
<proteinExistence type="predicted"/>
<organism evidence="1 2">
    <name type="scientific">Bacillus stercoris</name>
    <dbReference type="NCBI Taxonomy" id="2054641"/>
    <lineage>
        <taxon>Bacteria</taxon>
        <taxon>Bacillati</taxon>
        <taxon>Bacillota</taxon>
        <taxon>Bacilli</taxon>
        <taxon>Bacillales</taxon>
        <taxon>Bacillaceae</taxon>
        <taxon>Bacillus</taxon>
    </lineage>
</organism>